<protein>
    <submittedName>
        <fullName evidence="2">Uncharacterized protein</fullName>
    </submittedName>
</protein>
<evidence type="ECO:0000256" key="1">
    <source>
        <dbReference type="SAM" id="Phobius"/>
    </source>
</evidence>
<evidence type="ECO:0000313" key="3">
    <source>
        <dbReference type="Proteomes" id="UP000518288"/>
    </source>
</evidence>
<keyword evidence="1" id="KW-0812">Transmembrane</keyword>
<dbReference type="RefSeq" id="WP_179633488.1">
    <property type="nucleotide sequence ID" value="NZ_JACCFH010000001.1"/>
</dbReference>
<gene>
    <name evidence="2" type="ORF">BDD16_001601</name>
</gene>
<organism evidence="2 3">
    <name type="scientific">Sphaerotilus montanus</name>
    <dbReference type="NCBI Taxonomy" id="522889"/>
    <lineage>
        <taxon>Bacteria</taxon>
        <taxon>Pseudomonadati</taxon>
        <taxon>Pseudomonadota</taxon>
        <taxon>Betaproteobacteria</taxon>
        <taxon>Burkholderiales</taxon>
        <taxon>Sphaerotilaceae</taxon>
        <taxon>Sphaerotilus</taxon>
    </lineage>
</organism>
<keyword evidence="1" id="KW-1133">Transmembrane helix</keyword>
<dbReference type="AlphaFoldDB" id="A0A7Y9QZV1"/>
<dbReference type="Proteomes" id="UP000518288">
    <property type="component" value="Unassembled WGS sequence"/>
</dbReference>
<name>A0A7Y9QZV1_9BURK</name>
<keyword evidence="1" id="KW-0472">Membrane</keyword>
<proteinExistence type="predicted"/>
<dbReference type="EMBL" id="JACCFH010000001">
    <property type="protein sequence ID" value="NYG32615.1"/>
    <property type="molecule type" value="Genomic_DNA"/>
</dbReference>
<feature type="transmembrane region" description="Helical" evidence="1">
    <location>
        <begin position="7"/>
        <end position="27"/>
    </location>
</feature>
<comment type="caution">
    <text evidence="2">The sequence shown here is derived from an EMBL/GenBank/DDBJ whole genome shotgun (WGS) entry which is preliminary data.</text>
</comment>
<reference evidence="2 3" key="1">
    <citation type="submission" date="2020-07" db="EMBL/GenBank/DDBJ databases">
        <title>Genomic Encyclopedia of Archaeal and Bacterial Type Strains, Phase II (KMG-II): from individual species to whole genera.</title>
        <authorList>
            <person name="Goeker M."/>
        </authorList>
    </citation>
    <scope>NUCLEOTIDE SEQUENCE [LARGE SCALE GENOMIC DNA]</scope>
    <source>
        <strain evidence="2 3">DSM 21226</strain>
    </source>
</reference>
<evidence type="ECO:0000313" key="2">
    <source>
        <dbReference type="EMBL" id="NYG32615.1"/>
    </source>
</evidence>
<sequence>MKTVLKLLLLTVAALVLSAVLIVWLALHDRALVVRDSAMTPADIVRVRDLLSAADPRKHPQEGEAVRTFHAGGRDLDLVLHDAARRLLHGAGRVVLEDQAARVQFSLQVPHSPFGQWLNVEARVRQTVGWPVLEQLQIGRLPVPTGLARWLLVQGLAHYQLTEPVQTVMGMVQQVTLQPAEIVLDYVWRPEGLRTVMLPPADQQRLRAYVDRLVPLVRLSREAVPLAGLLPPMFELARVRAAAAGGDDAAAALENRTALIALALYATGQSPSRFVQEARGWAQPVPRPVLLRGREDFSMHFLVSAVLAAEGGGRLADAIGLYKEISDSRGGSGFSFNDIAADRAGTRFGQIAANDPKRLQAELSKGVTDEDFMPGVADLPEFLSEAEFKATYGGVGAPAYERMKADIERRVASRPLLR</sequence>
<accession>A0A7Y9QZV1</accession>
<keyword evidence="3" id="KW-1185">Reference proteome</keyword>